<organism evidence="1 2">
    <name type="scientific">Planktothrix agardhii (strain NIVA-CYA 126/8)</name>
    <dbReference type="NCBI Taxonomy" id="388467"/>
    <lineage>
        <taxon>Bacteria</taxon>
        <taxon>Bacillati</taxon>
        <taxon>Cyanobacteriota</taxon>
        <taxon>Cyanophyceae</taxon>
        <taxon>Oscillatoriophycideae</taxon>
        <taxon>Oscillatoriales</taxon>
        <taxon>Microcoleaceae</taxon>
        <taxon>Planktothrix</taxon>
    </lineage>
</organism>
<dbReference type="EMBL" id="CM002803">
    <property type="protein sequence ID" value="KEI68570.1"/>
    <property type="molecule type" value="Genomic_DNA"/>
</dbReference>
<sequence length="310" mass="35773">MNFDNHQLNLNWAWRIGEEGFLKIVDLINEKVNLPNYILEFGSGASSVRLVLSFPQTKIISIDADLDCYHQTQELAKEFLQPESLFELKYQPLSFQEYGLGTIFAYTQDNSLNNLSFDCVIIDGPPFYTLRGREACLYQVYNQLRIGGIVILDDFNRESEKIILKNWLSVYPDSFDIEIIESGHHLAILQKKQSVEPDFLNEYRHNDAMEINQKYRKLRAAFLNLKDADFIKILESLPSNVIIPALKDKDDLDNFLKLILTIQTTYQSASDQVNFISESQSNLTAEEIFQQQTEIFCSCLDLLNLTQSNL</sequence>
<dbReference type="PATRIC" id="fig|388467.6.peg.3782"/>
<dbReference type="Gene3D" id="3.40.50.150">
    <property type="entry name" value="Vaccinia Virus protein VP39"/>
    <property type="match status" value="1"/>
</dbReference>
<accession>A0A073CX01</accession>
<dbReference type="STRING" id="388467.A19Y_3836"/>
<dbReference type="InterPro" id="IPR029063">
    <property type="entry name" value="SAM-dependent_MTases_sf"/>
</dbReference>
<dbReference type="SUPFAM" id="SSF53335">
    <property type="entry name" value="S-adenosyl-L-methionine-dependent methyltransferases"/>
    <property type="match status" value="1"/>
</dbReference>
<proteinExistence type="predicted"/>
<name>A0A073CX01_PLAA1</name>
<dbReference type="HOGENOM" id="CLU_896749_0_0_3"/>
<evidence type="ECO:0000313" key="1">
    <source>
        <dbReference type="EMBL" id="KEI68570.1"/>
    </source>
</evidence>
<protein>
    <submittedName>
        <fullName evidence="1">Uncharacterized protein</fullName>
    </submittedName>
</protein>
<gene>
    <name evidence="1" type="ORF">A19Y_3836</name>
</gene>
<dbReference type="AlphaFoldDB" id="A0A073CX01"/>
<reference evidence="1 2" key="1">
    <citation type="journal article" date="2014" name="Appl. Environ. Microbiol.">
        <title>Elucidation of insertion elements encoded on plasmids and in vitro construction of shuttle vectors from the toxic cyanobacterium Planktothrix.</title>
        <authorList>
            <person name="Christiansen G."/>
            <person name="Goesmann A."/>
            <person name="Kurmayer R."/>
        </authorList>
    </citation>
    <scope>NUCLEOTIDE SEQUENCE [LARGE SCALE GENOMIC DNA]</scope>
    <source>
        <strain evidence="1 2">NIVA-CYA 126/8</strain>
    </source>
</reference>
<dbReference type="Proteomes" id="UP000027395">
    <property type="component" value="Chromosome"/>
</dbReference>
<dbReference type="eggNOG" id="COG4122">
    <property type="taxonomic scope" value="Bacteria"/>
</dbReference>
<keyword evidence="2" id="KW-1185">Reference proteome</keyword>
<evidence type="ECO:0000313" key="2">
    <source>
        <dbReference type="Proteomes" id="UP000027395"/>
    </source>
</evidence>
<dbReference type="RefSeq" id="WP_042156006.1">
    <property type="nucleotide sequence ID" value="NZ_CM002803.1"/>
</dbReference>